<dbReference type="SUPFAM" id="SSF54495">
    <property type="entry name" value="UBC-like"/>
    <property type="match status" value="1"/>
</dbReference>
<proteinExistence type="inferred from homology"/>
<dbReference type="Proteomes" id="UP000035680">
    <property type="component" value="Unassembled WGS sequence"/>
</dbReference>
<dbReference type="InterPro" id="IPR023313">
    <property type="entry name" value="UBQ-conjugating_AS"/>
</dbReference>
<evidence type="ECO:0000256" key="8">
    <source>
        <dbReference type="ARBA" id="ARBA00022643"/>
    </source>
</evidence>
<organism evidence="15 16">
    <name type="scientific">Strongyloides venezuelensis</name>
    <name type="common">Threadworm</name>
    <dbReference type="NCBI Taxonomy" id="75913"/>
    <lineage>
        <taxon>Eukaryota</taxon>
        <taxon>Metazoa</taxon>
        <taxon>Ecdysozoa</taxon>
        <taxon>Nematoda</taxon>
        <taxon>Chromadorea</taxon>
        <taxon>Rhabditida</taxon>
        <taxon>Tylenchina</taxon>
        <taxon>Panagrolaimomorpha</taxon>
        <taxon>Strongyloidoidea</taxon>
        <taxon>Strongyloididae</taxon>
        <taxon>Strongyloides</taxon>
    </lineage>
</organism>
<keyword evidence="11" id="KW-0560">Oxidoreductase</keyword>
<dbReference type="Gene3D" id="2.30.110.10">
    <property type="entry name" value="Electron Transport, Fmn-binding Protein, Chain A"/>
    <property type="match status" value="1"/>
</dbReference>
<dbReference type="InterPro" id="IPR019740">
    <property type="entry name" value="Pyridox_Oxase_CS"/>
</dbReference>
<dbReference type="InterPro" id="IPR016135">
    <property type="entry name" value="UBQ-conjugating_enzyme/RWD"/>
</dbReference>
<dbReference type="Pfam" id="PF01243">
    <property type="entry name" value="PNPOx_N"/>
    <property type="match status" value="1"/>
</dbReference>
<dbReference type="CDD" id="cd23813">
    <property type="entry name" value="UBCc_UBE2N"/>
    <property type="match status" value="1"/>
</dbReference>
<dbReference type="GO" id="GO:0010181">
    <property type="term" value="F:FMN binding"/>
    <property type="evidence" value="ECO:0007669"/>
    <property type="project" value="InterPro"/>
</dbReference>
<dbReference type="WBParaSite" id="SVE_1835500.1">
    <property type="protein sequence ID" value="SVE_1835500.1"/>
    <property type="gene ID" value="SVE_1835500"/>
</dbReference>
<dbReference type="NCBIfam" id="NF004231">
    <property type="entry name" value="PRK05679.1"/>
    <property type="match status" value="1"/>
</dbReference>
<dbReference type="InterPro" id="IPR011576">
    <property type="entry name" value="Pyridox_Oxase_N"/>
</dbReference>
<feature type="transmembrane region" description="Helical" evidence="13">
    <location>
        <begin position="12"/>
        <end position="34"/>
    </location>
</feature>
<dbReference type="SMART" id="SM00212">
    <property type="entry name" value="UBCc"/>
    <property type="match status" value="1"/>
</dbReference>
<dbReference type="GO" id="GO:0016567">
    <property type="term" value="P:protein ubiquitination"/>
    <property type="evidence" value="ECO:0007669"/>
    <property type="project" value="UniProtKB-ARBA"/>
</dbReference>
<dbReference type="NCBIfam" id="TIGR00558">
    <property type="entry name" value="pdxH"/>
    <property type="match status" value="1"/>
</dbReference>
<protein>
    <recommendedName>
        <fullName evidence="6">pyridoxal 5'-phosphate synthase</fullName>
        <ecNumber evidence="6">1.4.3.5</ecNumber>
    </recommendedName>
</protein>
<keyword evidence="15" id="KW-1185">Reference proteome</keyword>
<comment type="pathway">
    <text evidence="4">Cofactor metabolism; pyridoxal 5'-phosphate salvage; pyridoxal 5'-phosphate from pyridoxine 5'-phosphate: step 1/1.</text>
</comment>
<dbReference type="GO" id="GO:0004733">
    <property type="term" value="F:pyridoxamine phosphate oxidase activity"/>
    <property type="evidence" value="ECO:0007669"/>
    <property type="project" value="UniProtKB-EC"/>
</dbReference>
<comment type="function">
    <text evidence="2">Catalyzes the oxidation of either pyridoxine 5'-phosphate (PNP) or pyridoxamine 5'-phosphate (PMP) into pyridoxal 5'-phosphate (PLP).</text>
</comment>
<dbReference type="Pfam" id="PF10590">
    <property type="entry name" value="PNP_phzG_C"/>
    <property type="match status" value="1"/>
</dbReference>
<keyword evidence="7" id="KW-0285">Flavoprotein</keyword>
<comment type="similarity">
    <text evidence="5">Belongs to the pyridoxamine 5'-phosphate oxidase family.</text>
</comment>
<keyword evidence="10" id="KW-0833">Ubl conjugation pathway</keyword>
<evidence type="ECO:0000313" key="15">
    <source>
        <dbReference type="Proteomes" id="UP000035680"/>
    </source>
</evidence>
<comment type="pathway">
    <text evidence="3">Cofactor metabolism; pyridoxal 5'-phosphate salvage; pyridoxal 5'-phosphate from pyridoxamine 5'-phosphate: step 1/1.</text>
</comment>
<comment type="cofactor">
    <cofactor evidence="1">
        <name>FMN</name>
        <dbReference type="ChEBI" id="CHEBI:58210"/>
    </cofactor>
</comment>
<dbReference type="InterPro" id="IPR012349">
    <property type="entry name" value="Split_barrel_FMN-bd"/>
</dbReference>
<evidence type="ECO:0000256" key="4">
    <source>
        <dbReference type="ARBA" id="ARBA00005037"/>
    </source>
</evidence>
<dbReference type="GO" id="GO:0008615">
    <property type="term" value="P:pyridoxine biosynthetic process"/>
    <property type="evidence" value="ECO:0007669"/>
    <property type="project" value="InterPro"/>
</dbReference>
<evidence type="ECO:0000256" key="2">
    <source>
        <dbReference type="ARBA" id="ARBA00003691"/>
    </source>
</evidence>
<evidence type="ECO:0000256" key="11">
    <source>
        <dbReference type="ARBA" id="ARBA00023002"/>
    </source>
</evidence>
<evidence type="ECO:0000256" key="12">
    <source>
        <dbReference type="PROSITE-ProRule" id="PRU10133"/>
    </source>
</evidence>
<dbReference type="Pfam" id="PF00179">
    <property type="entry name" value="UQ_con"/>
    <property type="match status" value="1"/>
</dbReference>
<dbReference type="PROSITE" id="PS01064">
    <property type="entry name" value="PYRIDOX_OXIDASE"/>
    <property type="match status" value="1"/>
</dbReference>
<dbReference type="STRING" id="75913.A0A0K0G0W9"/>
<name>A0A0K0G0W9_STRVS</name>
<sequence length="412" mass="47312">MLIVIVSLKYTFFSIKLFIFIFYSKSSLSIMSTLPRRILKETERLLSEPVQGITAIPDENNARYFHVTIDGPEDSPFQGGTFKLELFLPEEYPMAAPKVRFMTKIYHPNIDKLGRICLDILKDKWSPALQIRTVLLSIQALLSAPNPDDPLATDVAEQWKTEEAEAINTARKWTEIACSTNIRNLTMEGEPLTLQDLRIKYINPEEPYLLEENLPTKNPFELFDCWFKHIATLSDLSFEEINAVSLSTCVDNKPSSRMVLLKSYDSEGLTFYSNKTSRKGREIAANPFGAMLLYWPKVSRQIRIEGKIVELDSDTADKYWYSRPLGSRIGSKASEQGKVIESRKVLEDKKAELETLAENEGEKVIKRPPTWIGYKLIPDAFEFWQGQSNRLHDRIHFKLADDNSWNMTRLSP</sequence>
<dbReference type="PROSITE" id="PS00183">
    <property type="entry name" value="UBC_1"/>
    <property type="match status" value="1"/>
</dbReference>
<feature type="active site" description="Glycyl thioester intermediate" evidence="12">
    <location>
        <position position="117"/>
    </location>
</feature>
<evidence type="ECO:0000256" key="5">
    <source>
        <dbReference type="ARBA" id="ARBA00007301"/>
    </source>
</evidence>
<evidence type="ECO:0000256" key="13">
    <source>
        <dbReference type="SAM" id="Phobius"/>
    </source>
</evidence>
<reference evidence="16" key="2">
    <citation type="submission" date="2015-08" db="UniProtKB">
        <authorList>
            <consortium name="WormBaseParasite"/>
        </authorList>
    </citation>
    <scope>IDENTIFICATION</scope>
</reference>
<reference evidence="15" key="1">
    <citation type="submission" date="2014-07" db="EMBL/GenBank/DDBJ databases">
        <authorList>
            <person name="Martin A.A"/>
            <person name="De Silva N."/>
        </authorList>
    </citation>
    <scope>NUCLEOTIDE SEQUENCE</scope>
</reference>
<evidence type="ECO:0000256" key="7">
    <source>
        <dbReference type="ARBA" id="ARBA00022630"/>
    </source>
</evidence>
<dbReference type="FunFam" id="3.10.110.10:FF:000015">
    <property type="entry name" value="Ubiquitin-conjugating enzyme E2 N"/>
    <property type="match status" value="1"/>
</dbReference>
<evidence type="ECO:0000256" key="9">
    <source>
        <dbReference type="ARBA" id="ARBA00022679"/>
    </source>
</evidence>
<evidence type="ECO:0000259" key="14">
    <source>
        <dbReference type="PROSITE" id="PS50127"/>
    </source>
</evidence>
<feature type="domain" description="UBC core" evidence="14">
    <location>
        <begin position="33"/>
        <end position="179"/>
    </location>
</feature>
<dbReference type="InterPro" id="IPR000659">
    <property type="entry name" value="Pyridox_Oxase"/>
</dbReference>
<dbReference type="InterPro" id="IPR000608">
    <property type="entry name" value="UBC"/>
</dbReference>
<dbReference type="AlphaFoldDB" id="A0A0K0G0W9"/>
<dbReference type="PANTHER" id="PTHR10851:SF0">
    <property type="entry name" value="PYRIDOXINE-5'-PHOSPHATE OXIDASE"/>
    <property type="match status" value="1"/>
</dbReference>
<evidence type="ECO:0000256" key="3">
    <source>
        <dbReference type="ARBA" id="ARBA00004738"/>
    </source>
</evidence>
<dbReference type="PROSITE" id="PS50127">
    <property type="entry name" value="UBC_2"/>
    <property type="match status" value="1"/>
</dbReference>
<dbReference type="SUPFAM" id="SSF50475">
    <property type="entry name" value="FMN-binding split barrel"/>
    <property type="match status" value="1"/>
</dbReference>
<keyword evidence="9" id="KW-0808">Transferase</keyword>
<accession>A0A0K0G0W9</accession>
<dbReference type="EC" id="1.4.3.5" evidence="6"/>
<keyword evidence="8" id="KW-0288">FMN</keyword>
<evidence type="ECO:0000256" key="10">
    <source>
        <dbReference type="ARBA" id="ARBA00022786"/>
    </source>
</evidence>
<evidence type="ECO:0000256" key="6">
    <source>
        <dbReference type="ARBA" id="ARBA00012801"/>
    </source>
</evidence>
<dbReference type="InterPro" id="IPR019576">
    <property type="entry name" value="Pyridoxamine_oxidase_dimer_C"/>
</dbReference>
<keyword evidence="13" id="KW-0472">Membrane</keyword>
<evidence type="ECO:0000313" key="16">
    <source>
        <dbReference type="WBParaSite" id="SVE_1835500.1"/>
    </source>
</evidence>
<dbReference type="PANTHER" id="PTHR10851">
    <property type="entry name" value="PYRIDOXINE-5-PHOSPHATE OXIDASE"/>
    <property type="match status" value="1"/>
</dbReference>
<evidence type="ECO:0000256" key="1">
    <source>
        <dbReference type="ARBA" id="ARBA00001917"/>
    </source>
</evidence>
<dbReference type="UniPathway" id="UPA01068">
    <property type="reaction ID" value="UER00304"/>
</dbReference>
<keyword evidence="13" id="KW-1133">Transmembrane helix</keyword>
<keyword evidence="13" id="KW-0812">Transmembrane</keyword>
<dbReference type="Gene3D" id="3.10.110.10">
    <property type="entry name" value="Ubiquitin Conjugating Enzyme"/>
    <property type="match status" value="1"/>
</dbReference>
<dbReference type="GO" id="GO:0031372">
    <property type="term" value="C:UBC13-MMS2 complex"/>
    <property type="evidence" value="ECO:0007669"/>
    <property type="project" value="UniProtKB-ARBA"/>
</dbReference>
<dbReference type="GO" id="GO:0016740">
    <property type="term" value="F:transferase activity"/>
    <property type="evidence" value="ECO:0007669"/>
    <property type="project" value="UniProtKB-KW"/>
</dbReference>